<feature type="chain" id="PRO_5014581866" description="Alkyl hydroperoxide reductase subunit C/ Thiol specific antioxidant domain-containing protein" evidence="4">
    <location>
        <begin position="24"/>
        <end position="124"/>
    </location>
</feature>
<dbReference type="PANTHER" id="PTHR10681:SF149">
    <property type="entry name" value="THIOREDOXIN-DEPENDENT PEROXIREDOXIN"/>
    <property type="match status" value="1"/>
</dbReference>
<reference evidence="7" key="2">
    <citation type="submission" date="2018-02" db="UniProtKB">
        <authorList>
            <consortium name="EnsemblPlants"/>
        </authorList>
    </citation>
    <scope>IDENTIFICATION</scope>
    <source>
        <strain evidence="7">Williams 82</strain>
    </source>
</reference>
<dbReference type="AlphaFoldDB" id="K7MM65"/>
<dbReference type="Gene3D" id="3.40.30.10">
    <property type="entry name" value="Glutaredoxin"/>
    <property type="match status" value="1"/>
</dbReference>
<feature type="signal peptide" evidence="4">
    <location>
        <begin position="1"/>
        <end position="23"/>
    </location>
</feature>
<dbReference type="GO" id="GO:0042744">
    <property type="term" value="P:hydrogen peroxide catabolic process"/>
    <property type="evidence" value="ECO:0000318"/>
    <property type="project" value="GO_Central"/>
</dbReference>
<feature type="domain" description="Alkyl hydroperoxide reductase subunit C/ Thiol specific antioxidant" evidence="5">
    <location>
        <begin position="18"/>
        <end position="76"/>
    </location>
</feature>
<dbReference type="GO" id="GO:0006979">
    <property type="term" value="P:response to oxidative stress"/>
    <property type="evidence" value="ECO:0000318"/>
    <property type="project" value="GO_Central"/>
</dbReference>
<dbReference type="STRING" id="3847.K7MM65"/>
<keyword evidence="1" id="KW-0560">Oxidoreductase</keyword>
<dbReference type="InterPro" id="IPR050217">
    <property type="entry name" value="Peroxiredoxin"/>
</dbReference>
<accession>K7MM65</accession>
<comment type="function">
    <text evidence="2">Thiol-specific peroxidase that catalyzes the reduction of hydrogen peroxide and organic hydroperoxides to water and alcohols, respectively. Plays a role in cell protection against oxidative stress by detoxifying peroxides. May be an antioxidant enzyme particularly in the developing shoot and photosynthesizing leaf.</text>
</comment>
<evidence type="ECO:0000313" key="8">
    <source>
        <dbReference type="Proteomes" id="UP000008827"/>
    </source>
</evidence>
<dbReference type="PaxDb" id="3847-GLYMA17G20150.1"/>
<protein>
    <recommendedName>
        <fullName evidence="5">Alkyl hydroperoxide reductase subunit C/ Thiol specific antioxidant domain-containing protein</fullName>
    </recommendedName>
</protein>
<dbReference type="GO" id="GO:0045454">
    <property type="term" value="P:cell redox homeostasis"/>
    <property type="evidence" value="ECO:0000318"/>
    <property type="project" value="GO_Central"/>
</dbReference>
<dbReference type="EMBL" id="CM000850">
    <property type="protein sequence ID" value="KRH04627.1"/>
    <property type="molecule type" value="Genomic_DNA"/>
</dbReference>
<gene>
    <name evidence="6" type="ORF">GLYMA_17G175300</name>
</gene>
<dbReference type="GO" id="GO:0008379">
    <property type="term" value="F:thioredoxin peroxidase activity"/>
    <property type="evidence" value="ECO:0000318"/>
    <property type="project" value="GO_Central"/>
</dbReference>
<keyword evidence="3" id="KW-1133">Transmembrane helix</keyword>
<keyword evidence="8" id="KW-1185">Reference proteome</keyword>
<reference evidence="6" key="3">
    <citation type="submission" date="2018-07" db="EMBL/GenBank/DDBJ databases">
        <title>WGS assembly of Glycine max.</title>
        <authorList>
            <person name="Schmutz J."/>
            <person name="Cannon S."/>
            <person name="Schlueter J."/>
            <person name="Ma J."/>
            <person name="Mitros T."/>
            <person name="Nelson W."/>
            <person name="Hyten D."/>
            <person name="Song Q."/>
            <person name="Thelen J."/>
            <person name="Cheng J."/>
            <person name="Xu D."/>
            <person name="Hellsten U."/>
            <person name="May G."/>
            <person name="Yu Y."/>
            <person name="Sakurai T."/>
            <person name="Umezawa T."/>
            <person name="Bhattacharyya M."/>
            <person name="Sandhu D."/>
            <person name="Valliyodan B."/>
            <person name="Lindquist E."/>
            <person name="Peto M."/>
            <person name="Grant D."/>
            <person name="Shu S."/>
            <person name="Goodstein D."/>
            <person name="Barry K."/>
            <person name="Futrell-Griggs M."/>
            <person name="Abernathy B."/>
            <person name="Du J."/>
            <person name="Tian Z."/>
            <person name="Zhu L."/>
            <person name="Gill N."/>
            <person name="Joshi T."/>
            <person name="Libault M."/>
            <person name="Sethuraman A."/>
            <person name="Zhang X."/>
            <person name="Shinozaki K."/>
            <person name="Nguyen H."/>
            <person name="Wing R."/>
            <person name="Cregan P."/>
            <person name="Specht J."/>
            <person name="Grimwood J."/>
            <person name="Rokhsar D."/>
            <person name="Stacey G."/>
            <person name="Shoemaker R."/>
            <person name="Jackson S."/>
        </authorList>
    </citation>
    <scope>NUCLEOTIDE SEQUENCE</scope>
    <source>
        <tissue evidence="6">Callus</tissue>
    </source>
</reference>
<dbReference type="InterPro" id="IPR036249">
    <property type="entry name" value="Thioredoxin-like_sf"/>
</dbReference>
<dbReference type="PANTHER" id="PTHR10681">
    <property type="entry name" value="THIOREDOXIN PEROXIDASE"/>
    <property type="match status" value="1"/>
</dbReference>
<keyword evidence="3" id="KW-0472">Membrane</keyword>
<dbReference type="Pfam" id="PF00578">
    <property type="entry name" value="AhpC-TSA"/>
    <property type="match status" value="1"/>
</dbReference>
<keyword evidence="3" id="KW-0812">Transmembrane</keyword>
<dbReference type="EnsemblPlants" id="KRH04627">
    <property type="protein sequence ID" value="KRH04627"/>
    <property type="gene ID" value="GLYMA_17G175300"/>
</dbReference>
<feature type="transmembrane region" description="Helical" evidence="3">
    <location>
        <begin position="87"/>
        <end position="113"/>
    </location>
</feature>
<evidence type="ECO:0000256" key="4">
    <source>
        <dbReference type="SAM" id="SignalP"/>
    </source>
</evidence>
<dbReference type="SUPFAM" id="SSF52833">
    <property type="entry name" value="Thioredoxin-like"/>
    <property type="match status" value="1"/>
</dbReference>
<proteinExistence type="predicted"/>
<keyword evidence="4" id="KW-0732">Signal</keyword>
<dbReference type="Gramene" id="KRH04627">
    <property type="protein sequence ID" value="KRH04627"/>
    <property type="gene ID" value="GLYMA_17G175300"/>
</dbReference>
<dbReference type="InterPro" id="IPR000866">
    <property type="entry name" value="AhpC/TSA"/>
</dbReference>
<evidence type="ECO:0000256" key="3">
    <source>
        <dbReference type="SAM" id="Phobius"/>
    </source>
</evidence>
<reference evidence="6 7" key="1">
    <citation type="journal article" date="2010" name="Nature">
        <title>Genome sequence of the palaeopolyploid soybean.</title>
        <authorList>
            <person name="Schmutz J."/>
            <person name="Cannon S.B."/>
            <person name="Schlueter J."/>
            <person name="Ma J."/>
            <person name="Mitros T."/>
            <person name="Nelson W."/>
            <person name="Hyten D.L."/>
            <person name="Song Q."/>
            <person name="Thelen J.J."/>
            <person name="Cheng J."/>
            <person name="Xu D."/>
            <person name="Hellsten U."/>
            <person name="May G.D."/>
            <person name="Yu Y."/>
            <person name="Sakurai T."/>
            <person name="Umezawa T."/>
            <person name="Bhattacharyya M.K."/>
            <person name="Sandhu D."/>
            <person name="Valliyodan B."/>
            <person name="Lindquist E."/>
            <person name="Peto M."/>
            <person name="Grant D."/>
            <person name="Shu S."/>
            <person name="Goodstein D."/>
            <person name="Barry K."/>
            <person name="Futrell-Griggs M."/>
            <person name="Abernathy B."/>
            <person name="Du J."/>
            <person name="Tian Z."/>
            <person name="Zhu L."/>
            <person name="Gill N."/>
            <person name="Joshi T."/>
            <person name="Libault M."/>
            <person name="Sethuraman A."/>
            <person name="Zhang X.-C."/>
            <person name="Shinozaki K."/>
            <person name="Nguyen H.T."/>
            <person name="Wing R.A."/>
            <person name="Cregan P."/>
            <person name="Specht J."/>
            <person name="Grimwood J."/>
            <person name="Rokhsar D."/>
            <person name="Stacey G."/>
            <person name="Shoemaker R.C."/>
            <person name="Jackson S.A."/>
        </authorList>
    </citation>
    <scope>NUCLEOTIDE SEQUENCE</scope>
    <source>
        <strain evidence="7">cv. Williams 82</strain>
        <tissue evidence="6">Callus</tissue>
    </source>
</reference>
<evidence type="ECO:0000256" key="2">
    <source>
        <dbReference type="ARBA" id="ARBA00045169"/>
    </source>
</evidence>
<evidence type="ECO:0000313" key="6">
    <source>
        <dbReference type="EMBL" id="KRH04627.1"/>
    </source>
</evidence>
<evidence type="ECO:0000259" key="5">
    <source>
        <dbReference type="Pfam" id="PF00578"/>
    </source>
</evidence>
<dbReference type="HOGENOM" id="CLU_2008047_0_0_1"/>
<dbReference type="Proteomes" id="UP000008827">
    <property type="component" value="Chromosome 17"/>
</dbReference>
<sequence>MLSVLSVWLQSKSIFMFLHLAWIQTDRKLGGLGDLNYPLISDATKFILKSYGVLIPDQGIALRGLFIIDKDRVIQHFSTMNKLQKMALCVCLVIIYLNFCRIFAFVGYFIFILCKIKSYVWSLS</sequence>
<dbReference type="InParanoid" id="K7MM65"/>
<dbReference type="eggNOG" id="KOG0852">
    <property type="taxonomic scope" value="Eukaryota"/>
</dbReference>
<evidence type="ECO:0000256" key="1">
    <source>
        <dbReference type="ARBA" id="ARBA00023002"/>
    </source>
</evidence>
<organism evidence="6">
    <name type="scientific">Glycine max</name>
    <name type="common">Soybean</name>
    <name type="synonym">Glycine hispida</name>
    <dbReference type="NCBI Taxonomy" id="3847"/>
    <lineage>
        <taxon>Eukaryota</taxon>
        <taxon>Viridiplantae</taxon>
        <taxon>Streptophyta</taxon>
        <taxon>Embryophyta</taxon>
        <taxon>Tracheophyta</taxon>
        <taxon>Spermatophyta</taxon>
        <taxon>Magnoliopsida</taxon>
        <taxon>eudicotyledons</taxon>
        <taxon>Gunneridae</taxon>
        <taxon>Pentapetalae</taxon>
        <taxon>rosids</taxon>
        <taxon>fabids</taxon>
        <taxon>Fabales</taxon>
        <taxon>Fabaceae</taxon>
        <taxon>Papilionoideae</taxon>
        <taxon>50 kb inversion clade</taxon>
        <taxon>NPAAA clade</taxon>
        <taxon>indigoferoid/millettioid clade</taxon>
        <taxon>Phaseoleae</taxon>
        <taxon>Glycine</taxon>
        <taxon>Glycine subgen. Soja</taxon>
    </lineage>
</organism>
<evidence type="ECO:0000313" key="7">
    <source>
        <dbReference type="EnsemblPlants" id="KRH04627"/>
    </source>
</evidence>
<name>K7MM65_SOYBN</name>